<evidence type="ECO:0000313" key="2">
    <source>
        <dbReference type="Proteomes" id="UP000180043"/>
    </source>
</evidence>
<organism evidence="1 2">
    <name type="scientific">Mycobacteroides chelonae</name>
    <name type="common">Mycobacterium chelonae</name>
    <dbReference type="NCBI Taxonomy" id="1774"/>
    <lineage>
        <taxon>Bacteria</taxon>
        <taxon>Bacillati</taxon>
        <taxon>Actinomycetota</taxon>
        <taxon>Actinomycetes</taxon>
        <taxon>Mycobacteriales</taxon>
        <taxon>Mycobacteriaceae</taxon>
        <taxon>Mycobacteroides</taxon>
    </lineage>
</organism>
<gene>
    <name evidence="1" type="ORF">BKG82_12670</name>
</gene>
<protein>
    <submittedName>
        <fullName evidence="1">Uncharacterized protein</fullName>
    </submittedName>
</protein>
<reference evidence="1 2" key="1">
    <citation type="submission" date="2016-10" db="EMBL/GenBank/DDBJ databases">
        <title>Evaluation of Human, Veterinary and Environmental Mycobacterium chelonae Isolates by Core Genome Phylogenomic Analysis, Targeted Gene Comparison, and Anti-microbial Susceptibility Patterns: A Tale of Mistaken Identities.</title>
        <authorList>
            <person name="Fogelson S.B."/>
            <person name="Camus A.C."/>
            <person name="Lorenz W."/>
            <person name="Vasireddy R."/>
            <person name="Vasireddy S."/>
            <person name="Smith T."/>
            <person name="Brown-Elliott B.A."/>
            <person name="Wallace R.J.Jr."/>
            <person name="Hasan N.A."/>
            <person name="Reischl U."/>
            <person name="Sanchez S."/>
        </authorList>
    </citation>
    <scope>NUCLEOTIDE SEQUENCE [LARGE SCALE GENOMIC DNA]</scope>
    <source>
        <strain evidence="1 2">15515</strain>
    </source>
</reference>
<dbReference type="EMBL" id="MLIQ01000014">
    <property type="protein sequence ID" value="OHU57042.1"/>
    <property type="molecule type" value="Genomic_DNA"/>
</dbReference>
<proteinExistence type="predicted"/>
<comment type="caution">
    <text evidence="1">The sequence shown here is derived from an EMBL/GenBank/DDBJ whole genome shotgun (WGS) entry which is preliminary data.</text>
</comment>
<dbReference type="RefSeq" id="WP_070947416.1">
    <property type="nucleotide sequence ID" value="NZ_MLIQ01000014.1"/>
</dbReference>
<dbReference type="AlphaFoldDB" id="A0A1S1LKR0"/>
<accession>A0A1S1LKR0</accession>
<name>A0A1S1LKR0_MYCCH</name>
<evidence type="ECO:0000313" key="1">
    <source>
        <dbReference type="EMBL" id="OHU57042.1"/>
    </source>
</evidence>
<sequence length="81" mass="8977">MAATTRGTGRKRRATPRVENRALPDLVGLRCESKAALEWKAKQLGYSSAQEWIRDFMGSEFASALTEYAEVRELEALATAS</sequence>
<dbReference type="Proteomes" id="UP000180043">
    <property type="component" value="Unassembled WGS sequence"/>
</dbReference>